<evidence type="ECO:0000259" key="2">
    <source>
        <dbReference type="PROSITE" id="PS50887"/>
    </source>
</evidence>
<feature type="transmembrane region" description="Helical" evidence="1">
    <location>
        <begin position="84"/>
        <end position="102"/>
    </location>
</feature>
<sequence length="479" mass="52815">MNQSGQEAVQLLHIHSGRNEVRLAWTVGLFLLAVSAAVLPFGSIMLPEVKPFLPAFIAWFILGDILTAYMLFSRYRASRSLPMLILSCTYLYTGLITIPHILVFPGVFSPTGLLGAGDQSAVWLWTFWHGGFPVGILAYLLSQRLYTRPVESRKVLLYGLIAVAGTVLLVFAVYLLATRGNDLLPRIIQKGNFRILITSGVGPVVWALNLIALAGTLWKHRGRSILHLWLTIASLAFLLDVTVTLYSGARYSLGWYAARINSLVAATAVICALIYEVNRLYVRLVKQHDLLQASQTELKQANDQLLRLSSLDGLTEIPNRRRFDGVLALEMDACARSGKPLSLLMLDVDHFKAYNDHYGHQGGDRVLKLIAKRLERAIDGTKGTAARYGGEEFGIILPGYSMKEAMIIGENIRGMVEKERIPHEASASGSYVTISIGAYSIYPSMDTQREEIISLADRALYSAKAGGRNRVSYNGSAQA</sequence>
<keyword evidence="4" id="KW-1185">Reference proteome</keyword>
<proteinExistence type="predicted"/>
<keyword evidence="1" id="KW-1133">Transmembrane helix</keyword>
<feature type="transmembrane region" description="Helical" evidence="1">
    <location>
        <begin position="52"/>
        <end position="72"/>
    </location>
</feature>
<dbReference type="PROSITE" id="PS50887">
    <property type="entry name" value="GGDEF"/>
    <property type="match status" value="1"/>
</dbReference>
<reference evidence="3 4" key="1">
    <citation type="submission" date="2023-07" db="EMBL/GenBank/DDBJ databases">
        <title>Paenibacillus sp. JX-17 nov. isolated from soil.</title>
        <authorList>
            <person name="Wan Y."/>
            <person name="Liu B."/>
        </authorList>
    </citation>
    <scope>NUCLEOTIDE SEQUENCE [LARGE SCALE GENOMIC DNA]</scope>
    <source>
        <strain evidence="3 4">JX-17</strain>
    </source>
</reference>
<protein>
    <submittedName>
        <fullName evidence="3">GGDEF domain-containing protein</fullName>
    </submittedName>
</protein>
<dbReference type="PANTHER" id="PTHR45138">
    <property type="entry name" value="REGULATORY COMPONENTS OF SENSORY TRANSDUCTION SYSTEM"/>
    <property type="match status" value="1"/>
</dbReference>
<feature type="transmembrane region" description="Helical" evidence="1">
    <location>
        <begin position="23"/>
        <end position="46"/>
    </location>
</feature>
<dbReference type="InterPro" id="IPR000160">
    <property type="entry name" value="GGDEF_dom"/>
</dbReference>
<dbReference type="SUPFAM" id="SSF55073">
    <property type="entry name" value="Nucleotide cyclase"/>
    <property type="match status" value="1"/>
</dbReference>
<dbReference type="NCBIfam" id="TIGR00254">
    <property type="entry name" value="GGDEF"/>
    <property type="match status" value="1"/>
</dbReference>
<evidence type="ECO:0000313" key="4">
    <source>
        <dbReference type="Proteomes" id="UP001240171"/>
    </source>
</evidence>
<dbReference type="SMART" id="SM00267">
    <property type="entry name" value="GGDEF"/>
    <property type="match status" value="1"/>
</dbReference>
<dbReference type="InterPro" id="IPR033424">
    <property type="entry name" value="MASE4"/>
</dbReference>
<evidence type="ECO:0000313" key="3">
    <source>
        <dbReference type="EMBL" id="MDO7906742.1"/>
    </source>
</evidence>
<evidence type="ECO:0000256" key="1">
    <source>
        <dbReference type="SAM" id="Phobius"/>
    </source>
</evidence>
<dbReference type="PANTHER" id="PTHR45138:SF9">
    <property type="entry name" value="DIGUANYLATE CYCLASE DGCM-RELATED"/>
    <property type="match status" value="1"/>
</dbReference>
<dbReference type="Pfam" id="PF00990">
    <property type="entry name" value="GGDEF"/>
    <property type="match status" value="1"/>
</dbReference>
<dbReference type="InterPro" id="IPR029787">
    <property type="entry name" value="Nucleotide_cyclase"/>
</dbReference>
<feature type="domain" description="GGDEF" evidence="2">
    <location>
        <begin position="339"/>
        <end position="476"/>
    </location>
</feature>
<feature type="transmembrane region" description="Helical" evidence="1">
    <location>
        <begin position="195"/>
        <end position="218"/>
    </location>
</feature>
<organism evidence="3 4">
    <name type="scientific">Paenibacillus lacisoli</name>
    <dbReference type="NCBI Taxonomy" id="3064525"/>
    <lineage>
        <taxon>Bacteria</taxon>
        <taxon>Bacillati</taxon>
        <taxon>Bacillota</taxon>
        <taxon>Bacilli</taxon>
        <taxon>Bacillales</taxon>
        <taxon>Paenibacillaceae</taxon>
        <taxon>Paenibacillus</taxon>
    </lineage>
</organism>
<dbReference type="RefSeq" id="WP_305023943.1">
    <property type="nucleotide sequence ID" value="NZ_JAUQTB010000004.1"/>
</dbReference>
<accession>A0ABT9CBX9</accession>
<gene>
    <name evidence="3" type="ORF">Q5741_09935</name>
</gene>
<dbReference type="InterPro" id="IPR043128">
    <property type="entry name" value="Rev_trsase/Diguanyl_cyclase"/>
</dbReference>
<feature type="transmembrane region" description="Helical" evidence="1">
    <location>
        <begin position="225"/>
        <end position="247"/>
    </location>
</feature>
<name>A0ABT9CBX9_9BACL</name>
<dbReference type="InterPro" id="IPR050469">
    <property type="entry name" value="Diguanylate_Cyclase"/>
</dbReference>
<feature type="transmembrane region" description="Helical" evidence="1">
    <location>
        <begin position="122"/>
        <end position="143"/>
    </location>
</feature>
<comment type="caution">
    <text evidence="3">The sequence shown here is derived from an EMBL/GenBank/DDBJ whole genome shotgun (WGS) entry which is preliminary data.</text>
</comment>
<dbReference type="EMBL" id="JAUQTB010000004">
    <property type="protein sequence ID" value="MDO7906742.1"/>
    <property type="molecule type" value="Genomic_DNA"/>
</dbReference>
<dbReference type="Gene3D" id="3.30.70.270">
    <property type="match status" value="1"/>
</dbReference>
<dbReference type="CDD" id="cd01949">
    <property type="entry name" value="GGDEF"/>
    <property type="match status" value="1"/>
</dbReference>
<feature type="transmembrane region" description="Helical" evidence="1">
    <location>
        <begin position="253"/>
        <end position="275"/>
    </location>
</feature>
<feature type="transmembrane region" description="Helical" evidence="1">
    <location>
        <begin position="155"/>
        <end position="175"/>
    </location>
</feature>
<dbReference type="Pfam" id="PF17158">
    <property type="entry name" value="MASE4"/>
    <property type="match status" value="1"/>
</dbReference>
<dbReference type="Proteomes" id="UP001240171">
    <property type="component" value="Unassembled WGS sequence"/>
</dbReference>
<keyword evidence="1" id="KW-0472">Membrane</keyword>
<keyword evidence="1" id="KW-0812">Transmembrane</keyword>